<dbReference type="Proteomes" id="UP001217089">
    <property type="component" value="Unassembled WGS sequence"/>
</dbReference>
<dbReference type="InterPro" id="IPR030791">
    <property type="entry name" value="Rotatin"/>
</dbReference>
<feature type="compositionally biased region" description="Low complexity" evidence="1">
    <location>
        <begin position="140"/>
        <end position="159"/>
    </location>
</feature>
<dbReference type="InterPro" id="IPR016024">
    <property type="entry name" value="ARM-type_fold"/>
</dbReference>
<evidence type="ECO:0000313" key="3">
    <source>
        <dbReference type="Proteomes" id="UP001217089"/>
    </source>
</evidence>
<dbReference type="PANTHER" id="PTHR31691:SF1">
    <property type="entry name" value="ROTATIN"/>
    <property type="match status" value="1"/>
</dbReference>
<feature type="compositionally biased region" description="Low complexity" evidence="1">
    <location>
        <begin position="183"/>
        <end position="195"/>
    </location>
</feature>
<name>A0ABQ9ECX7_TEGGR</name>
<dbReference type="EMBL" id="JARBDR010000917">
    <property type="protein sequence ID" value="KAJ8303020.1"/>
    <property type="molecule type" value="Genomic_DNA"/>
</dbReference>
<keyword evidence="3" id="KW-1185">Reference proteome</keyword>
<comment type="caution">
    <text evidence="2">The sequence shown here is derived from an EMBL/GenBank/DDBJ whole genome shotgun (WGS) entry which is preliminary data.</text>
</comment>
<feature type="region of interest" description="Disordered" evidence="1">
    <location>
        <begin position="134"/>
        <end position="209"/>
    </location>
</feature>
<accession>A0ABQ9ECX7</accession>
<feature type="compositionally biased region" description="Basic and acidic residues" evidence="1">
    <location>
        <begin position="171"/>
        <end position="182"/>
    </location>
</feature>
<proteinExistence type="predicted"/>
<gene>
    <name evidence="2" type="ORF">KUTeg_019416</name>
</gene>
<evidence type="ECO:0000256" key="1">
    <source>
        <dbReference type="SAM" id="MobiDB-lite"/>
    </source>
</evidence>
<sequence>MGYFTAKEVEVIQQQQADNWSEQSDSFNMTVFPWLALTPTDRHVIMSTNSSLQSREPHLLVNSCDFLSDVVFQDFPAEIFLQRPNIVKNLLSILGSPSVSNTQLIVHASRTLGDLASCLKSRIKYYQDPALYTPKQDAGSSSGSQFSSSPSAESNQSAHSDARQSLIGWTDTRHRGDGRDGDSSTSSSRTSLASSIGLGGPDATTTREETDLEDMPTLQYSQMSLPQFCTQVLQKSLPLLKTGEEEVVVQLLYLLDQILGILGSVVTPNVWQDTSSNAREIVERLTESFGIISELIVFHHHSNRNLGNEKGDLVQHRLALIGVAGILSRILKQLVPFQMVRGILPDSLTGTINLLVFDEGLSHSYPDVQIILLAYLQQIDHVKYQTYTDTAQISQSMQKSCKFLMLCQEEAYKGSSELILLAESAIQSLPYHQHLTLVTEFVKLSSSICARTMDSDDLRTKCKNVLLKFLAHPLSNVRQQSYNTIYQVIKGSLSVSEASDPSSRACFLSRFIFDTEVLYEMIVFGLSDKDKKVSSAANLLIHHVLESQLLMTSELWQEFLTCLLKTLSVLQSYADIDSDLGQTILSMLEPQNKSDTGVLPHLEKLRGTLRLMFCSDVRTRAEALKRLAWFLSNEENSNNKLPVFSSLDVTNLTNIFVMETPRSVDEDLGRSVFQIDGLRKVFEIFTSTSVDPSVKKSAVDQLAIILQDHNLHTAFKNEGGLEKIMDHIELGIQKQENTQANEYLQYLPACVTILRYLIHYDYTLRHKLAYETQIYINLLRVAFLHQKEQRVCYDVAHIFTLLLFDEVAKFDLGGGLNPVVHFSVPLILTKRYRLPFRPSCHHDNSVHVTALPTDPDSLQTGPPSEMLRVIWNVAWHGSMDKLLDHLKKQKGQNEAFSEFSTKLKLTVTDRVLLQCSHLKRGIQQAVYDISNATSHKHVSASLKRLLSYLVVSTGCHGTDLFFGMDWFPAVGRFLKVTPSSTPDESLLHEVLSFICMTLRLTNQVPDKTLQLLGEVLYQPSGPLIGLLHRASVQGEPRDVPENVNIKRSLDKELLSFIATYNSKLPYLLCRRLKFHQLRGDLSHQLLLRLNVTDAPHFYNLASLEGTLQCLMHITARPGWSSESSEIENITLCSQLLTSLLEVVSAFHIGRGGTSMSYMGKGVTKAATLCLRHLAYEMATVNEDKDWPRQWCYQQQKTDSTEAELNWMLTLWAYRDPEAALLLVNLTSQTMPVGSVELEQNVWQGPVVTDTEFEVSLVGLTALLALIHHSQFYQEMLILISNFYAQPSIYPVMVDFPRQQLSNTATDYTFSTVGIKG</sequence>
<evidence type="ECO:0000313" key="2">
    <source>
        <dbReference type="EMBL" id="KAJ8303020.1"/>
    </source>
</evidence>
<reference evidence="2 3" key="1">
    <citation type="submission" date="2022-12" db="EMBL/GenBank/DDBJ databases">
        <title>Chromosome-level genome of Tegillarca granosa.</title>
        <authorList>
            <person name="Kim J."/>
        </authorList>
    </citation>
    <scope>NUCLEOTIDE SEQUENCE [LARGE SCALE GENOMIC DNA]</scope>
    <source>
        <strain evidence="2">Teg-2019</strain>
        <tissue evidence="2">Adductor muscle</tissue>
    </source>
</reference>
<organism evidence="2 3">
    <name type="scientific">Tegillarca granosa</name>
    <name type="common">Malaysian cockle</name>
    <name type="synonym">Anadara granosa</name>
    <dbReference type="NCBI Taxonomy" id="220873"/>
    <lineage>
        <taxon>Eukaryota</taxon>
        <taxon>Metazoa</taxon>
        <taxon>Spiralia</taxon>
        <taxon>Lophotrochozoa</taxon>
        <taxon>Mollusca</taxon>
        <taxon>Bivalvia</taxon>
        <taxon>Autobranchia</taxon>
        <taxon>Pteriomorphia</taxon>
        <taxon>Arcoida</taxon>
        <taxon>Arcoidea</taxon>
        <taxon>Arcidae</taxon>
        <taxon>Tegillarca</taxon>
    </lineage>
</organism>
<protein>
    <submittedName>
        <fullName evidence="2">Uncharacterized protein</fullName>
    </submittedName>
</protein>
<dbReference type="SUPFAM" id="SSF48371">
    <property type="entry name" value="ARM repeat"/>
    <property type="match status" value="1"/>
</dbReference>
<dbReference type="PANTHER" id="PTHR31691">
    <property type="entry name" value="ROTATIN"/>
    <property type="match status" value="1"/>
</dbReference>